<dbReference type="EMBL" id="GGEC01028640">
    <property type="protein sequence ID" value="MBX09124.1"/>
    <property type="molecule type" value="Transcribed_RNA"/>
</dbReference>
<accession>A0A2P2KTS5</accession>
<proteinExistence type="predicted"/>
<dbReference type="GO" id="GO:0016740">
    <property type="term" value="F:transferase activity"/>
    <property type="evidence" value="ECO:0007669"/>
    <property type="project" value="UniProtKB-KW"/>
</dbReference>
<evidence type="ECO:0000313" key="1">
    <source>
        <dbReference type="EMBL" id="MBX09124.1"/>
    </source>
</evidence>
<sequence>MSSAMLAPESQ</sequence>
<protein>
    <submittedName>
        <fullName evidence="1">Dolichyl-diphosphooligosaccharideprotein glycosyltransferase subunit DAD1</fullName>
    </submittedName>
</protein>
<name>A0A2P2KTS5_RHIMU</name>
<organism evidence="1">
    <name type="scientific">Rhizophora mucronata</name>
    <name type="common">Asiatic mangrove</name>
    <dbReference type="NCBI Taxonomy" id="61149"/>
    <lineage>
        <taxon>Eukaryota</taxon>
        <taxon>Viridiplantae</taxon>
        <taxon>Streptophyta</taxon>
        <taxon>Embryophyta</taxon>
        <taxon>Tracheophyta</taxon>
        <taxon>Spermatophyta</taxon>
        <taxon>Magnoliopsida</taxon>
        <taxon>eudicotyledons</taxon>
        <taxon>Gunneridae</taxon>
        <taxon>Pentapetalae</taxon>
        <taxon>rosids</taxon>
        <taxon>fabids</taxon>
        <taxon>Malpighiales</taxon>
        <taxon>Rhizophoraceae</taxon>
        <taxon>Rhizophora</taxon>
    </lineage>
</organism>
<keyword evidence="1" id="KW-0808">Transferase</keyword>
<reference evidence="1" key="1">
    <citation type="submission" date="2018-02" db="EMBL/GenBank/DDBJ databases">
        <title>Rhizophora mucronata_Transcriptome.</title>
        <authorList>
            <person name="Meera S.P."/>
            <person name="Sreeshan A."/>
            <person name="Augustine A."/>
        </authorList>
    </citation>
    <scope>NUCLEOTIDE SEQUENCE</scope>
    <source>
        <tissue evidence="1">Leaf</tissue>
    </source>
</reference>